<dbReference type="OrthoDB" id="9788101at2"/>
<protein>
    <submittedName>
        <fullName evidence="2">Glycosyltransferase</fullName>
    </submittedName>
</protein>
<dbReference type="SUPFAM" id="SSF53448">
    <property type="entry name" value="Nucleotide-diphospho-sugar transferases"/>
    <property type="match status" value="1"/>
</dbReference>
<reference evidence="3" key="1">
    <citation type="submission" date="2018-02" db="EMBL/GenBank/DDBJ databases">
        <title>Genome sequencing of Solimonas sp. HR-BB.</title>
        <authorList>
            <person name="Lee Y."/>
            <person name="Jeon C.O."/>
        </authorList>
    </citation>
    <scope>NUCLEOTIDE SEQUENCE [LARGE SCALE GENOMIC DNA]</scope>
    <source>
        <strain evidence="3">HR-U</strain>
    </source>
</reference>
<evidence type="ECO:0000313" key="2">
    <source>
        <dbReference type="EMBL" id="PQA60091.1"/>
    </source>
</evidence>
<dbReference type="CDD" id="cd06433">
    <property type="entry name" value="GT_2_WfgS_like"/>
    <property type="match status" value="1"/>
</dbReference>
<evidence type="ECO:0000259" key="1">
    <source>
        <dbReference type="Pfam" id="PF00535"/>
    </source>
</evidence>
<accession>A0A2S7IQU9</accession>
<dbReference type="Proteomes" id="UP000239590">
    <property type="component" value="Unassembled WGS sequence"/>
</dbReference>
<keyword evidence="3" id="KW-1185">Reference proteome</keyword>
<dbReference type="InterPro" id="IPR029044">
    <property type="entry name" value="Nucleotide-diphossugar_trans"/>
</dbReference>
<sequence>MGFFKENDIKEFVSKASFDERILLNKNQNYPKISVITPSYNQAEFLEKTILSILNQNYPNLEFIIMDGGSTDGSVEVIKKYEKYIAYWVSAKDGGQTAAINAGFKKATGDWVTFQNSDDVFAPNALLNVAKAIRNHPEDSVFYGHLLMIDGDDRVFEHKKQIPFWMQAQVYEGMQVFNQCMIFKRDLLTKYGYFDENYRFAFDYEICTRWGTHSEIKFRLVNDFWGCFRQHELAKSSTIFTVGLSEHEQIKHKYSQTIRPSFPERMLQKVIRLRKFVLFLTSGDLAYFFYRLRFSPKA</sequence>
<feature type="domain" description="Glycosyltransferase 2-like" evidence="1">
    <location>
        <begin position="34"/>
        <end position="160"/>
    </location>
</feature>
<keyword evidence="2" id="KW-0808">Transferase</keyword>
<dbReference type="Pfam" id="PF00535">
    <property type="entry name" value="Glycos_transf_2"/>
    <property type="match status" value="1"/>
</dbReference>
<name>A0A2S7IQU9_9BACT</name>
<dbReference type="Gene3D" id="3.90.550.10">
    <property type="entry name" value="Spore Coat Polysaccharide Biosynthesis Protein SpsA, Chain A"/>
    <property type="match status" value="1"/>
</dbReference>
<dbReference type="EMBL" id="PTRA01000001">
    <property type="protein sequence ID" value="PQA60091.1"/>
    <property type="molecule type" value="Genomic_DNA"/>
</dbReference>
<dbReference type="RefSeq" id="WP_104712043.1">
    <property type="nucleotide sequence ID" value="NZ_PTRA01000001.1"/>
</dbReference>
<gene>
    <name evidence="2" type="ORF">C5O19_10880</name>
</gene>
<dbReference type="PANTHER" id="PTHR43685">
    <property type="entry name" value="GLYCOSYLTRANSFERASE"/>
    <property type="match status" value="1"/>
</dbReference>
<comment type="caution">
    <text evidence="2">The sequence shown here is derived from an EMBL/GenBank/DDBJ whole genome shotgun (WGS) entry which is preliminary data.</text>
</comment>
<dbReference type="InterPro" id="IPR001173">
    <property type="entry name" value="Glyco_trans_2-like"/>
</dbReference>
<dbReference type="PANTHER" id="PTHR43685:SF2">
    <property type="entry name" value="GLYCOSYLTRANSFERASE 2-LIKE DOMAIN-CONTAINING PROTEIN"/>
    <property type="match status" value="1"/>
</dbReference>
<organism evidence="2 3">
    <name type="scientific">Siphonobacter curvatus</name>
    <dbReference type="NCBI Taxonomy" id="2094562"/>
    <lineage>
        <taxon>Bacteria</taxon>
        <taxon>Pseudomonadati</taxon>
        <taxon>Bacteroidota</taxon>
        <taxon>Cytophagia</taxon>
        <taxon>Cytophagales</taxon>
        <taxon>Cytophagaceae</taxon>
        <taxon>Siphonobacter</taxon>
    </lineage>
</organism>
<dbReference type="GO" id="GO:0016740">
    <property type="term" value="F:transferase activity"/>
    <property type="evidence" value="ECO:0007669"/>
    <property type="project" value="UniProtKB-KW"/>
</dbReference>
<evidence type="ECO:0000313" key="3">
    <source>
        <dbReference type="Proteomes" id="UP000239590"/>
    </source>
</evidence>
<dbReference type="InterPro" id="IPR050834">
    <property type="entry name" value="Glycosyltransf_2"/>
</dbReference>
<proteinExistence type="predicted"/>
<dbReference type="AlphaFoldDB" id="A0A2S7IQU9"/>